<feature type="domain" description="RNA-binding S4" evidence="9">
    <location>
        <begin position="97"/>
        <end position="159"/>
    </location>
</feature>
<feature type="domain" description="Small ribosomal subunit protein uS4 N-terminal" evidence="10">
    <location>
        <begin position="2"/>
        <end position="96"/>
    </location>
</feature>
<dbReference type="CDD" id="cd00165">
    <property type="entry name" value="S4"/>
    <property type="match status" value="1"/>
</dbReference>
<dbReference type="Pfam" id="PF00163">
    <property type="entry name" value="Ribosomal_S4"/>
    <property type="match status" value="1"/>
</dbReference>
<dbReference type="AlphaFoldDB" id="A0A833L140"/>
<dbReference type="Pfam" id="PF01479">
    <property type="entry name" value="S4"/>
    <property type="match status" value="1"/>
</dbReference>
<dbReference type="InterPro" id="IPR005709">
    <property type="entry name" value="Ribosomal_uS4_bac-type"/>
</dbReference>
<dbReference type="PANTHER" id="PTHR11831">
    <property type="entry name" value="30S 40S RIBOSOMAL PROTEIN"/>
    <property type="match status" value="1"/>
</dbReference>
<keyword evidence="3 7" id="KW-0694">RNA-binding</keyword>
<name>A0A833L140_UNCSA</name>
<keyword evidence="5 7" id="KW-0687">Ribonucleoprotein</keyword>
<dbReference type="HAMAP" id="MF_01306_B">
    <property type="entry name" value="Ribosomal_uS4_B"/>
    <property type="match status" value="1"/>
</dbReference>
<comment type="subunit">
    <text evidence="7">Part of the 30S ribosomal subunit. Contacts protein S5. The interaction surface between S4 and S5 is involved in control of translational fidelity.</text>
</comment>
<evidence type="ECO:0000313" key="12">
    <source>
        <dbReference type="Proteomes" id="UP000488506"/>
    </source>
</evidence>
<evidence type="ECO:0000256" key="5">
    <source>
        <dbReference type="ARBA" id="ARBA00023274"/>
    </source>
</evidence>
<dbReference type="Gene3D" id="1.10.1050.10">
    <property type="entry name" value="Ribosomal Protein S4 Delta 41, Chain A, domain 1"/>
    <property type="match status" value="1"/>
</dbReference>
<evidence type="ECO:0000259" key="10">
    <source>
        <dbReference type="SMART" id="SM01390"/>
    </source>
</evidence>
<comment type="caution">
    <text evidence="11">The sequence shown here is derived from an EMBL/GenBank/DDBJ whole genome shotgun (WGS) entry which is preliminary data.</text>
</comment>
<dbReference type="SMART" id="SM01390">
    <property type="entry name" value="Ribosomal_S4"/>
    <property type="match status" value="1"/>
</dbReference>
<reference evidence="11 12" key="1">
    <citation type="submission" date="2019-12" db="EMBL/GenBank/DDBJ databases">
        <authorList>
            <person name="Wolfe R."/>
            <person name="Danczak R."/>
            <person name="Wilkins M."/>
        </authorList>
    </citation>
    <scope>NUCLEOTIDE SEQUENCE [LARGE SCALE GENOMIC DNA]</scope>
    <source>
        <strain evidence="11">X2_MaxBin.013</strain>
    </source>
</reference>
<evidence type="ECO:0000256" key="2">
    <source>
        <dbReference type="ARBA" id="ARBA00022730"/>
    </source>
</evidence>
<dbReference type="GO" id="GO:0003735">
    <property type="term" value="F:structural constituent of ribosome"/>
    <property type="evidence" value="ECO:0007669"/>
    <property type="project" value="InterPro"/>
</dbReference>
<dbReference type="NCBIfam" id="TIGR01017">
    <property type="entry name" value="rpsD_bact"/>
    <property type="match status" value="1"/>
</dbReference>
<dbReference type="PANTHER" id="PTHR11831:SF4">
    <property type="entry name" value="SMALL RIBOSOMAL SUBUNIT PROTEIN US4M"/>
    <property type="match status" value="1"/>
</dbReference>
<organism evidence="11 12">
    <name type="scientific">Candidatus Saganbacteria bacterium</name>
    <dbReference type="NCBI Taxonomy" id="2575572"/>
    <lineage>
        <taxon>Bacteria</taxon>
        <taxon>Bacillati</taxon>
        <taxon>Saganbacteria</taxon>
    </lineage>
</organism>
<comment type="function">
    <text evidence="7">One of the primary rRNA binding proteins, it binds directly to 16S rRNA where it nucleates assembly of the body of the 30S subunit.</text>
</comment>
<dbReference type="PROSITE" id="PS00632">
    <property type="entry name" value="RIBOSOMAL_S4"/>
    <property type="match status" value="1"/>
</dbReference>
<dbReference type="InterPro" id="IPR018079">
    <property type="entry name" value="Ribosomal_uS4_CS"/>
</dbReference>
<keyword evidence="2 7" id="KW-0699">rRNA-binding</keyword>
<evidence type="ECO:0000256" key="8">
    <source>
        <dbReference type="RuleBase" id="RU003699"/>
    </source>
</evidence>
<proteinExistence type="inferred from homology"/>
<evidence type="ECO:0000256" key="4">
    <source>
        <dbReference type="ARBA" id="ARBA00022980"/>
    </source>
</evidence>
<dbReference type="NCBIfam" id="NF003717">
    <property type="entry name" value="PRK05327.1"/>
    <property type="match status" value="1"/>
</dbReference>
<evidence type="ECO:0000256" key="6">
    <source>
        <dbReference type="ARBA" id="ARBA00035254"/>
    </source>
</evidence>
<evidence type="ECO:0000259" key="9">
    <source>
        <dbReference type="SMART" id="SM00363"/>
    </source>
</evidence>
<evidence type="ECO:0000256" key="3">
    <source>
        <dbReference type="ARBA" id="ARBA00022884"/>
    </source>
</evidence>
<keyword evidence="4 7" id="KW-0689">Ribosomal protein</keyword>
<dbReference type="Gene3D" id="3.10.290.10">
    <property type="entry name" value="RNA-binding S4 domain"/>
    <property type="match status" value="1"/>
</dbReference>
<evidence type="ECO:0000256" key="1">
    <source>
        <dbReference type="ARBA" id="ARBA00007465"/>
    </source>
</evidence>
<dbReference type="EMBL" id="WPAF01000010">
    <property type="protein sequence ID" value="KAF0134261.1"/>
    <property type="molecule type" value="Genomic_DNA"/>
</dbReference>
<dbReference type="GO" id="GO:0042274">
    <property type="term" value="P:ribosomal small subunit biogenesis"/>
    <property type="evidence" value="ECO:0007669"/>
    <property type="project" value="TreeGrafter"/>
</dbReference>
<dbReference type="PROSITE" id="PS50889">
    <property type="entry name" value="S4"/>
    <property type="match status" value="1"/>
</dbReference>
<dbReference type="GO" id="GO:0019843">
    <property type="term" value="F:rRNA binding"/>
    <property type="evidence" value="ECO:0007669"/>
    <property type="project" value="UniProtKB-UniRule"/>
</dbReference>
<dbReference type="InterPro" id="IPR001912">
    <property type="entry name" value="Ribosomal_uS4_N"/>
</dbReference>
<dbReference type="InterPro" id="IPR002942">
    <property type="entry name" value="S4_RNA-bd"/>
</dbReference>
<evidence type="ECO:0000256" key="7">
    <source>
        <dbReference type="HAMAP-Rule" id="MF_01306"/>
    </source>
</evidence>
<dbReference type="InterPro" id="IPR036986">
    <property type="entry name" value="S4_RNA-bd_sf"/>
</dbReference>
<gene>
    <name evidence="7" type="primary">rpsD</name>
    <name evidence="11" type="ORF">FD145_773</name>
</gene>
<comment type="similarity">
    <text evidence="1 7 8">Belongs to the universal ribosomal protein uS4 family.</text>
</comment>
<comment type="function">
    <text evidence="7">With S5 and S12 plays an important role in translational accuracy.</text>
</comment>
<dbReference type="FunFam" id="3.10.290.10:FF:000001">
    <property type="entry name" value="30S ribosomal protein S4"/>
    <property type="match status" value="1"/>
</dbReference>
<dbReference type="SMART" id="SM00363">
    <property type="entry name" value="S4"/>
    <property type="match status" value="1"/>
</dbReference>
<accession>A0A833L140</accession>
<evidence type="ECO:0000313" key="11">
    <source>
        <dbReference type="EMBL" id="KAF0134261.1"/>
    </source>
</evidence>
<sequence length="201" mass="23307">MGRTKASCRQCRREKEKLFLKGDKCATKKCPVERRKYPPGQHGAANTRISEFGKRMREKQKAKRIYGLTETQFRNYFERAAKKTGATGQKLMELLERRLDNAVYRFGYTASRQAARQVVHHGHVMVNNRKVDIPSFEVKIGDKILIKPGILERAKDRLKEYTPPAWLSLNEDFTGDIIRLPSKDDTEKLVLESAIVEYYSR</sequence>
<dbReference type="GO" id="GO:0006412">
    <property type="term" value="P:translation"/>
    <property type="evidence" value="ECO:0007669"/>
    <property type="project" value="UniProtKB-UniRule"/>
</dbReference>
<dbReference type="SUPFAM" id="SSF55174">
    <property type="entry name" value="Alpha-L RNA-binding motif"/>
    <property type="match status" value="1"/>
</dbReference>
<dbReference type="InterPro" id="IPR022801">
    <property type="entry name" value="Ribosomal_uS4"/>
</dbReference>
<dbReference type="GO" id="GO:0015935">
    <property type="term" value="C:small ribosomal subunit"/>
    <property type="evidence" value="ECO:0007669"/>
    <property type="project" value="InterPro"/>
</dbReference>
<protein>
    <recommendedName>
        <fullName evidence="6 7">Small ribosomal subunit protein uS4</fullName>
    </recommendedName>
</protein>
<dbReference type="Proteomes" id="UP000488506">
    <property type="component" value="Unassembled WGS sequence"/>
</dbReference>